<proteinExistence type="predicted"/>
<name>A0AAX4IR37_9PEZI</name>
<dbReference type="AlphaFoldDB" id="A0AAX4IR37"/>
<evidence type="ECO:0000313" key="3">
    <source>
        <dbReference type="Proteomes" id="UP001322277"/>
    </source>
</evidence>
<feature type="signal peptide" evidence="1">
    <location>
        <begin position="1"/>
        <end position="17"/>
    </location>
</feature>
<dbReference type="EMBL" id="CP137311">
    <property type="protein sequence ID" value="WQF85635.1"/>
    <property type="molecule type" value="Genomic_DNA"/>
</dbReference>
<sequence length="66" mass="7092">MQFKVLLLTVFASLALASPNLAVRNQEPEIVPRREIVPPSGADCCTTNIPGRCNPQCCPGGRCPQL</sequence>
<evidence type="ECO:0000313" key="2">
    <source>
        <dbReference type="EMBL" id="WQF85635.1"/>
    </source>
</evidence>
<feature type="chain" id="PRO_5043948963" evidence="1">
    <location>
        <begin position="18"/>
        <end position="66"/>
    </location>
</feature>
<dbReference type="GeneID" id="87947149"/>
<accession>A0AAX4IR37</accession>
<dbReference type="RefSeq" id="XP_062782856.1">
    <property type="nucleotide sequence ID" value="XM_062926805.1"/>
</dbReference>
<keyword evidence="1" id="KW-0732">Signal</keyword>
<protein>
    <submittedName>
        <fullName evidence="2">Uncharacterized protein</fullName>
    </submittedName>
</protein>
<dbReference type="KEGG" id="cdet:87947149"/>
<keyword evidence="3" id="KW-1185">Reference proteome</keyword>
<gene>
    <name evidence="2" type="ORF">CDEST_10649</name>
</gene>
<dbReference type="Proteomes" id="UP001322277">
    <property type="component" value="Chromosome 7"/>
</dbReference>
<evidence type="ECO:0000256" key="1">
    <source>
        <dbReference type="SAM" id="SignalP"/>
    </source>
</evidence>
<organism evidence="2 3">
    <name type="scientific">Colletotrichum destructivum</name>
    <dbReference type="NCBI Taxonomy" id="34406"/>
    <lineage>
        <taxon>Eukaryota</taxon>
        <taxon>Fungi</taxon>
        <taxon>Dikarya</taxon>
        <taxon>Ascomycota</taxon>
        <taxon>Pezizomycotina</taxon>
        <taxon>Sordariomycetes</taxon>
        <taxon>Hypocreomycetidae</taxon>
        <taxon>Glomerellales</taxon>
        <taxon>Glomerellaceae</taxon>
        <taxon>Colletotrichum</taxon>
        <taxon>Colletotrichum destructivum species complex</taxon>
    </lineage>
</organism>
<reference evidence="3" key="1">
    <citation type="journal article" date="2023" name="bioRxiv">
        <title>Complete genome of the Medicago anthracnose fungus, Colletotrichum destructivum, reveals a mini-chromosome-like region within a core chromosome.</title>
        <authorList>
            <person name="Lapalu N."/>
            <person name="Simon A."/>
            <person name="Lu A."/>
            <person name="Plaumann P.-L."/>
            <person name="Amselem J."/>
            <person name="Pigne S."/>
            <person name="Auger A."/>
            <person name="Koch C."/>
            <person name="Dallery J.-F."/>
            <person name="O'Connell R.J."/>
        </authorList>
    </citation>
    <scope>NUCLEOTIDE SEQUENCE [LARGE SCALE GENOMIC DNA]</scope>
    <source>
        <strain evidence="3">CBS 520.97</strain>
    </source>
</reference>